<proteinExistence type="predicted"/>
<sequence length="528" mass="59202">MRIYLLLLLFSIFLILSSCQNTSNDSPKGASIQSNDGPSKKIIVVMVDSMKPELVRKGIKEGRTPAIAFLSNHGKVFNDLISPFPSMSVVIESSLITGVGPEDHHIPGLMWYNQTENRLVDYGTTTYRTFKLGTEQILEDSLSNLNNLHLNPEISTIYDDASTLGATTGSFNMLLYRGPKEHTLAIPPLVHHGLHMKDKYKTKGPDLLAFGKLIKPTAAKDQSFPDEIYNQYGLNDQYSTEVIQALIKANQQPDFLMAFLPDFDKEAHEHGPYYLDGFAKADYHLQTILNSYSSWEEAIEENIFIILGDHSQVKLYGKGEGTAIELEPLLEPWTIANLLDDPIMGDFIIANNHRMAYLHKTDSNISFEEVASQLLKDERIDQVAWRDSDYTLIQKGTTPTSLLFKKGGPWKDQYEQTWSLKGDVDVLDLSLDDSTKTVQYGNYPDGLEQIHSALKSQEGSLIITAKPGYILKTEGAPVHYNGGEHGGLHEEDTKTVLIVTGTDQYPTSRRIRDLKPYFLSLLKQPSEN</sequence>
<keyword evidence="3" id="KW-1185">Reference proteome</keyword>
<keyword evidence="1" id="KW-0732">Signal</keyword>
<reference evidence="2 3" key="1">
    <citation type="submission" date="2023-10" db="EMBL/GenBank/DDBJ databases">
        <title>Screening of Alkalihalobacillus lindianensis BZ-TG-R113 and Its Alleviation of Salt Stress on Rapeseed Growth.</title>
        <authorList>
            <person name="Zhao B."/>
            <person name="Guo T."/>
        </authorList>
    </citation>
    <scope>NUCLEOTIDE SEQUENCE [LARGE SCALE GENOMIC DNA]</scope>
    <source>
        <strain evidence="2 3">BZ-TG-R113</strain>
    </source>
</reference>
<dbReference type="Proteomes" id="UP001287282">
    <property type="component" value="Unassembled WGS sequence"/>
</dbReference>
<evidence type="ECO:0000256" key="1">
    <source>
        <dbReference type="SAM" id="SignalP"/>
    </source>
</evidence>
<feature type="chain" id="PRO_5046236283" evidence="1">
    <location>
        <begin position="24"/>
        <end position="528"/>
    </location>
</feature>
<accession>A0ABU3X7W4</accession>
<name>A0ABU3X7W4_9BACI</name>
<dbReference type="Pfam" id="PF01663">
    <property type="entry name" value="Phosphodiest"/>
    <property type="match status" value="1"/>
</dbReference>
<dbReference type="PANTHER" id="PTHR10151">
    <property type="entry name" value="ECTONUCLEOTIDE PYROPHOSPHATASE/PHOSPHODIESTERASE"/>
    <property type="match status" value="1"/>
</dbReference>
<dbReference type="InterPro" id="IPR002591">
    <property type="entry name" value="Phosphodiest/P_Trfase"/>
</dbReference>
<dbReference type="Gene3D" id="3.40.720.10">
    <property type="entry name" value="Alkaline Phosphatase, subunit A"/>
    <property type="match status" value="1"/>
</dbReference>
<dbReference type="SUPFAM" id="SSF53649">
    <property type="entry name" value="Alkaline phosphatase-like"/>
    <property type="match status" value="1"/>
</dbReference>
<organism evidence="2 3">
    <name type="scientific">Alkalihalophilus lindianensis</name>
    <dbReference type="NCBI Taxonomy" id="1630542"/>
    <lineage>
        <taxon>Bacteria</taxon>
        <taxon>Bacillati</taxon>
        <taxon>Bacillota</taxon>
        <taxon>Bacilli</taxon>
        <taxon>Bacillales</taxon>
        <taxon>Bacillaceae</taxon>
        <taxon>Alkalihalophilus</taxon>
    </lineage>
</organism>
<dbReference type="PROSITE" id="PS51257">
    <property type="entry name" value="PROKAR_LIPOPROTEIN"/>
    <property type="match status" value="1"/>
</dbReference>
<dbReference type="InterPro" id="IPR017850">
    <property type="entry name" value="Alkaline_phosphatase_core_sf"/>
</dbReference>
<feature type="signal peptide" evidence="1">
    <location>
        <begin position="1"/>
        <end position="23"/>
    </location>
</feature>
<dbReference type="RefSeq" id="WP_317120683.1">
    <property type="nucleotide sequence ID" value="NZ_JAWJBA010000001.1"/>
</dbReference>
<protein>
    <submittedName>
        <fullName evidence="2">Alkaline phosphatase family protein</fullName>
    </submittedName>
</protein>
<comment type="caution">
    <text evidence="2">The sequence shown here is derived from an EMBL/GenBank/DDBJ whole genome shotgun (WGS) entry which is preliminary data.</text>
</comment>
<gene>
    <name evidence="2" type="ORF">RYX56_03190</name>
</gene>
<dbReference type="PANTHER" id="PTHR10151:SF120">
    <property type="entry name" value="BIS(5'-ADENOSYL)-TRIPHOSPHATASE"/>
    <property type="match status" value="1"/>
</dbReference>
<evidence type="ECO:0000313" key="2">
    <source>
        <dbReference type="EMBL" id="MDV2683373.1"/>
    </source>
</evidence>
<dbReference type="EMBL" id="JAWJBA010000001">
    <property type="protein sequence ID" value="MDV2683373.1"/>
    <property type="molecule type" value="Genomic_DNA"/>
</dbReference>
<evidence type="ECO:0000313" key="3">
    <source>
        <dbReference type="Proteomes" id="UP001287282"/>
    </source>
</evidence>